<sequence length="249" mass="27611">APSAARYTRKGCGLHGALGELSPSVCNALSLEINVDPEVQAFVDEQVTLKCTFRSFSPITQKLTVDWTYQPLTGGRMETIFHYQSIAYPAVVGTFRDRISWVGNVAKGDASIAIQNPMMNDNGTFTCAVKNPPDVHHNIPQTKLTVTHRESCGTRSSVDNIRGSVFLCFQDRLTSWDSQYSSQTDQQRQESSCVLPLCRDCTAEHNSDVAFATLKFLGAPSASVQVWECYQSYSVTELYLVLVQSLFFD</sequence>
<dbReference type="Gene3D" id="2.60.40.10">
    <property type="entry name" value="Immunoglobulins"/>
    <property type="match status" value="1"/>
</dbReference>
<evidence type="ECO:0000256" key="4">
    <source>
        <dbReference type="ARBA" id="ARBA00022729"/>
    </source>
</evidence>
<evidence type="ECO:0000313" key="12">
    <source>
        <dbReference type="Proteomes" id="UP000291020"/>
    </source>
</evidence>
<keyword evidence="6" id="KW-0472">Membrane</keyword>
<protein>
    <recommendedName>
        <fullName evidence="10">Ig-like domain-containing protein</fullName>
    </recommendedName>
</protein>
<dbReference type="InterPro" id="IPR003599">
    <property type="entry name" value="Ig_sub"/>
</dbReference>
<evidence type="ECO:0000256" key="7">
    <source>
        <dbReference type="ARBA" id="ARBA00023157"/>
    </source>
</evidence>
<evidence type="ECO:0000256" key="1">
    <source>
        <dbReference type="ARBA" id="ARBA00004479"/>
    </source>
</evidence>
<dbReference type="AlphaFoldDB" id="A0A452IKG2"/>
<keyword evidence="8" id="KW-0325">Glycoprotein</keyword>
<reference evidence="12" key="1">
    <citation type="journal article" date="2017" name="PLoS ONE">
        <title>The Agassiz's desert tortoise genome provides a resource for the conservation of a threatened species.</title>
        <authorList>
            <person name="Tollis M."/>
            <person name="DeNardo D.F."/>
            <person name="Cornelius J.A."/>
            <person name="Dolby G.A."/>
            <person name="Edwards T."/>
            <person name="Henen B.T."/>
            <person name="Karl A.E."/>
            <person name="Murphy R.W."/>
            <person name="Kusumi K."/>
        </authorList>
    </citation>
    <scope>NUCLEOTIDE SEQUENCE [LARGE SCALE GENOMIC DNA]</scope>
</reference>
<dbReference type="FunFam" id="2.60.40.10:FF:000193">
    <property type="entry name" value="Myelin protein zero-like 1 like"/>
    <property type="match status" value="1"/>
</dbReference>
<evidence type="ECO:0000256" key="5">
    <source>
        <dbReference type="ARBA" id="ARBA00022989"/>
    </source>
</evidence>
<comment type="subcellular location">
    <subcellularLocation>
        <location evidence="1">Membrane</location>
        <topology evidence="1">Single-pass type I membrane protein</topology>
    </subcellularLocation>
</comment>
<dbReference type="Proteomes" id="UP000291020">
    <property type="component" value="Unassembled WGS sequence"/>
</dbReference>
<keyword evidence="7" id="KW-1015">Disulfide bond</keyword>
<dbReference type="PRINTS" id="PR00213">
    <property type="entry name" value="MYELINP0"/>
</dbReference>
<keyword evidence="4" id="KW-0732">Signal</keyword>
<keyword evidence="5" id="KW-1133">Transmembrane helix</keyword>
<reference evidence="11" key="3">
    <citation type="submission" date="2025-09" db="UniProtKB">
        <authorList>
            <consortium name="Ensembl"/>
        </authorList>
    </citation>
    <scope>IDENTIFICATION</scope>
</reference>
<evidence type="ECO:0000256" key="2">
    <source>
        <dbReference type="ARBA" id="ARBA00007180"/>
    </source>
</evidence>
<evidence type="ECO:0000259" key="10">
    <source>
        <dbReference type="PROSITE" id="PS50835"/>
    </source>
</evidence>
<dbReference type="GO" id="GO:0005886">
    <property type="term" value="C:plasma membrane"/>
    <property type="evidence" value="ECO:0007669"/>
    <property type="project" value="TreeGrafter"/>
</dbReference>
<keyword evidence="3" id="KW-0812">Transmembrane</keyword>
<feature type="domain" description="Ig-like" evidence="10">
    <location>
        <begin position="23"/>
        <end position="147"/>
    </location>
</feature>
<comment type="similarity">
    <text evidence="2">Belongs to the myelin P0 protein family.</text>
</comment>
<reference evidence="11" key="2">
    <citation type="submission" date="2025-08" db="UniProtKB">
        <authorList>
            <consortium name="Ensembl"/>
        </authorList>
    </citation>
    <scope>IDENTIFICATION</scope>
</reference>
<dbReference type="InterPro" id="IPR013106">
    <property type="entry name" value="Ig_V-set"/>
</dbReference>
<dbReference type="PROSITE" id="PS50835">
    <property type="entry name" value="IG_LIKE"/>
    <property type="match status" value="1"/>
</dbReference>
<dbReference type="InterPro" id="IPR000920">
    <property type="entry name" value="Myelin_P0-rel"/>
</dbReference>
<proteinExistence type="inferred from homology"/>
<dbReference type="SMART" id="SM00409">
    <property type="entry name" value="IG"/>
    <property type="match status" value="1"/>
</dbReference>
<dbReference type="SUPFAM" id="SSF48726">
    <property type="entry name" value="Immunoglobulin"/>
    <property type="match status" value="1"/>
</dbReference>
<dbReference type="SMART" id="SM00406">
    <property type="entry name" value="IGv"/>
    <property type="match status" value="1"/>
</dbReference>
<dbReference type="InterPro" id="IPR013783">
    <property type="entry name" value="Ig-like_fold"/>
</dbReference>
<evidence type="ECO:0000256" key="9">
    <source>
        <dbReference type="ARBA" id="ARBA00023319"/>
    </source>
</evidence>
<dbReference type="PANTHER" id="PTHR13869:SF20">
    <property type="entry name" value="MYELIN PROTEIN ZERO-LIKE PROTEIN 3"/>
    <property type="match status" value="1"/>
</dbReference>
<evidence type="ECO:0000256" key="6">
    <source>
        <dbReference type="ARBA" id="ARBA00023136"/>
    </source>
</evidence>
<evidence type="ECO:0000256" key="8">
    <source>
        <dbReference type="ARBA" id="ARBA00023180"/>
    </source>
</evidence>
<accession>A0A452IKG2</accession>
<dbReference type="PANTHER" id="PTHR13869">
    <property type="entry name" value="MYELIN P0 RELATED"/>
    <property type="match status" value="1"/>
</dbReference>
<dbReference type="Ensembl" id="ENSGAGT00000032180.1">
    <property type="protein sequence ID" value="ENSGAGP00000028324.1"/>
    <property type="gene ID" value="ENSGAGG00000020566.1"/>
</dbReference>
<name>A0A452IKG2_9SAUR</name>
<dbReference type="Pfam" id="PF07686">
    <property type="entry name" value="V-set"/>
    <property type="match status" value="1"/>
</dbReference>
<dbReference type="InterPro" id="IPR036179">
    <property type="entry name" value="Ig-like_dom_sf"/>
</dbReference>
<keyword evidence="12" id="KW-1185">Reference proteome</keyword>
<keyword evidence="9" id="KW-0393">Immunoglobulin domain</keyword>
<evidence type="ECO:0000313" key="11">
    <source>
        <dbReference type="Ensembl" id="ENSGAGP00000028324.1"/>
    </source>
</evidence>
<dbReference type="InterPro" id="IPR007110">
    <property type="entry name" value="Ig-like_dom"/>
</dbReference>
<evidence type="ECO:0000256" key="3">
    <source>
        <dbReference type="ARBA" id="ARBA00022692"/>
    </source>
</evidence>
<organism evidence="11 12">
    <name type="scientific">Gopherus agassizii</name>
    <name type="common">Agassiz's desert tortoise</name>
    <dbReference type="NCBI Taxonomy" id="38772"/>
    <lineage>
        <taxon>Eukaryota</taxon>
        <taxon>Metazoa</taxon>
        <taxon>Chordata</taxon>
        <taxon>Craniata</taxon>
        <taxon>Vertebrata</taxon>
        <taxon>Euteleostomi</taxon>
        <taxon>Archelosauria</taxon>
        <taxon>Testudinata</taxon>
        <taxon>Testudines</taxon>
        <taxon>Cryptodira</taxon>
        <taxon>Durocryptodira</taxon>
        <taxon>Testudinoidea</taxon>
        <taxon>Testudinidae</taxon>
        <taxon>Gopherus</taxon>
    </lineage>
</organism>